<dbReference type="AlphaFoldDB" id="A0A0W0Z456"/>
<comment type="caution">
    <text evidence="6">The sequence shown here is derived from an EMBL/GenBank/DDBJ whole genome shotgun (WGS) entry which is preliminary data.</text>
</comment>
<dbReference type="GO" id="GO:0006105">
    <property type="term" value="P:succinate metabolic process"/>
    <property type="evidence" value="ECO:0007669"/>
    <property type="project" value="TreeGrafter"/>
</dbReference>
<accession>A0A0W0Z456</accession>
<gene>
    <name evidence="6" type="primary">cptB</name>
    <name evidence="6" type="ORF">Lspi_1462</name>
</gene>
<dbReference type="Gene3D" id="1.10.150.250">
    <property type="entry name" value="Flavinator of succinate dehydrogenase"/>
    <property type="match status" value="1"/>
</dbReference>
<proteinExistence type="inferred from homology"/>
<dbReference type="Proteomes" id="UP000054877">
    <property type="component" value="Unassembled WGS sequence"/>
</dbReference>
<reference evidence="6 7" key="1">
    <citation type="submission" date="2015-11" db="EMBL/GenBank/DDBJ databases">
        <title>Genomic analysis of 38 Legionella species identifies large and diverse effector repertoires.</title>
        <authorList>
            <person name="Burstein D."/>
            <person name="Amaro F."/>
            <person name="Zusman T."/>
            <person name="Lifshitz Z."/>
            <person name="Cohen O."/>
            <person name="Gilbert J.A."/>
            <person name="Pupko T."/>
            <person name="Shuman H.A."/>
            <person name="Segal G."/>
        </authorList>
    </citation>
    <scope>NUCLEOTIDE SEQUENCE [LARGE SCALE GENOMIC DNA]</scope>
    <source>
        <strain evidence="6 7">Mt.St.Helens-9</strain>
    </source>
</reference>
<keyword evidence="7" id="KW-1185">Reference proteome</keyword>
<dbReference type="PANTHER" id="PTHR39585">
    <property type="entry name" value="FAD ASSEMBLY FACTOR SDHE"/>
    <property type="match status" value="1"/>
</dbReference>
<dbReference type="EMBL" id="LNYX01000014">
    <property type="protein sequence ID" value="KTD63943.1"/>
    <property type="molecule type" value="Genomic_DNA"/>
</dbReference>
<evidence type="ECO:0000256" key="5">
    <source>
        <dbReference type="ARBA" id="ARBA00023186"/>
    </source>
</evidence>
<evidence type="ECO:0000256" key="2">
    <source>
        <dbReference type="ARBA" id="ARBA00008571"/>
    </source>
</evidence>
<dbReference type="Pfam" id="PF03937">
    <property type="entry name" value="Sdh5"/>
    <property type="match status" value="1"/>
</dbReference>
<evidence type="ECO:0000256" key="1">
    <source>
        <dbReference type="ARBA" id="ARBA00004496"/>
    </source>
</evidence>
<sequence length="81" mass="9629">MNTSVRKARIRWQCRRGMLELDLILNQFVDRHLETLTEHQLGQMESLLDCSDPELYSWLLDSESPGDKELHDIVQLVRSYR</sequence>
<evidence type="ECO:0000313" key="7">
    <source>
        <dbReference type="Proteomes" id="UP000054877"/>
    </source>
</evidence>
<name>A0A0W0Z456_LEGSP</name>
<dbReference type="STRING" id="452.Lspi_1462"/>
<dbReference type="InterPro" id="IPR036714">
    <property type="entry name" value="SDH_sf"/>
</dbReference>
<evidence type="ECO:0000256" key="3">
    <source>
        <dbReference type="ARBA" id="ARBA00019418"/>
    </source>
</evidence>
<comment type="similarity">
    <text evidence="2">Belongs to the SdhE FAD assembly factor family.</text>
</comment>
<protein>
    <recommendedName>
        <fullName evidence="3">FAD assembly factor SdhE</fullName>
    </recommendedName>
</protein>
<dbReference type="PANTHER" id="PTHR39585:SF1">
    <property type="entry name" value="FAD ASSEMBLY FACTOR SDHE"/>
    <property type="match status" value="1"/>
</dbReference>
<evidence type="ECO:0000313" key="6">
    <source>
        <dbReference type="EMBL" id="KTD63943.1"/>
    </source>
</evidence>
<organism evidence="6 7">
    <name type="scientific">Legionella spiritensis</name>
    <dbReference type="NCBI Taxonomy" id="452"/>
    <lineage>
        <taxon>Bacteria</taxon>
        <taxon>Pseudomonadati</taxon>
        <taxon>Pseudomonadota</taxon>
        <taxon>Gammaproteobacteria</taxon>
        <taxon>Legionellales</taxon>
        <taxon>Legionellaceae</taxon>
        <taxon>Legionella</taxon>
    </lineage>
</organism>
<dbReference type="InterPro" id="IPR005631">
    <property type="entry name" value="SDH"/>
</dbReference>
<dbReference type="SUPFAM" id="SSF109910">
    <property type="entry name" value="YgfY-like"/>
    <property type="match status" value="1"/>
</dbReference>
<dbReference type="GO" id="GO:0005737">
    <property type="term" value="C:cytoplasm"/>
    <property type="evidence" value="ECO:0007669"/>
    <property type="project" value="UniProtKB-SubCell"/>
</dbReference>
<dbReference type="InterPro" id="IPR050531">
    <property type="entry name" value="SdhE_FAD_assembly_factor"/>
</dbReference>
<dbReference type="OrthoDB" id="9180899at2"/>
<keyword evidence="4" id="KW-0963">Cytoplasm</keyword>
<keyword evidence="5" id="KW-0143">Chaperone</keyword>
<comment type="subcellular location">
    <subcellularLocation>
        <location evidence="1">Cytoplasm</location>
    </subcellularLocation>
</comment>
<evidence type="ECO:0000256" key="4">
    <source>
        <dbReference type="ARBA" id="ARBA00022490"/>
    </source>
</evidence>